<proteinExistence type="predicted"/>
<evidence type="ECO:0000313" key="1">
    <source>
        <dbReference type="EMBL" id="QDV28207.1"/>
    </source>
</evidence>
<sequence length="109" mass="12603">MNLEESFFAQLWTTEADHYVLVRVSTSDDPGRYSIFNKKFRQGMLIEDDELYMQIVEKMIKAGVSIVDEIPDTPLPIDKIVEDMFAAGRSIAEINAVRKQWYKDARPSE</sequence>
<accession>A0A518GHY9</accession>
<name>A0A518GHY9_9PLAN</name>
<keyword evidence="2" id="KW-1185">Reference proteome</keyword>
<dbReference type="KEGG" id="peh:Spb1_00700"/>
<dbReference type="EMBL" id="CP036299">
    <property type="protein sequence ID" value="QDV28207.1"/>
    <property type="molecule type" value="Genomic_DNA"/>
</dbReference>
<dbReference type="RefSeq" id="WP_145294041.1">
    <property type="nucleotide sequence ID" value="NZ_CP036299.1"/>
</dbReference>
<reference evidence="1 2" key="1">
    <citation type="submission" date="2019-02" db="EMBL/GenBank/DDBJ databases">
        <title>Deep-cultivation of Planctomycetes and their phenomic and genomic characterization uncovers novel biology.</title>
        <authorList>
            <person name="Wiegand S."/>
            <person name="Jogler M."/>
            <person name="Boedeker C."/>
            <person name="Pinto D."/>
            <person name="Vollmers J."/>
            <person name="Rivas-Marin E."/>
            <person name="Kohn T."/>
            <person name="Peeters S.H."/>
            <person name="Heuer A."/>
            <person name="Rast P."/>
            <person name="Oberbeckmann S."/>
            <person name="Bunk B."/>
            <person name="Jeske O."/>
            <person name="Meyerdierks A."/>
            <person name="Storesund J.E."/>
            <person name="Kallscheuer N."/>
            <person name="Luecker S."/>
            <person name="Lage O.M."/>
            <person name="Pohl T."/>
            <person name="Merkel B.J."/>
            <person name="Hornburger P."/>
            <person name="Mueller R.-W."/>
            <person name="Bruemmer F."/>
            <person name="Labrenz M."/>
            <person name="Spormann A.M."/>
            <person name="Op den Camp H."/>
            <person name="Overmann J."/>
            <person name="Amann R."/>
            <person name="Jetten M.S.M."/>
            <person name="Mascher T."/>
            <person name="Medema M.H."/>
            <person name="Devos D.P."/>
            <person name="Kaster A.-K."/>
            <person name="Ovreas L."/>
            <person name="Rohde M."/>
            <person name="Galperin M.Y."/>
            <person name="Jogler C."/>
        </authorList>
    </citation>
    <scope>NUCLEOTIDE SEQUENCE [LARGE SCALE GENOMIC DNA]</scope>
    <source>
        <strain evidence="1 2">Spb1</strain>
    </source>
</reference>
<evidence type="ECO:0000313" key="2">
    <source>
        <dbReference type="Proteomes" id="UP000315349"/>
    </source>
</evidence>
<organism evidence="1 2">
    <name type="scientific">Planctopirus ephydatiae</name>
    <dbReference type="NCBI Taxonomy" id="2528019"/>
    <lineage>
        <taxon>Bacteria</taxon>
        <taxon>Pseudomonadati</taxon>
        <taxon>Planctomycetota</taxon>
        <taxon>Planctomycetia</taxon>
        <taxon>Planctomycetales</taxon>
        <taxon>Planctomycetaceae</taxon>
        <taxon>Planctopirus</taxon>
    </lineage>
</organism>
<dbReference type="OrthoDB" id="517334at2"/>
<dbReference type="Proteomes" id="UP000315349">
    <property type="component" value="Chromosome"/>
</dbReference>
<protein>
    <submittedName>
        <fullName evidence="1">Uncharacterized protein</fullName>
    </submittedName>
</protein>
<gene>
    <name evidence="1" type="ORF">Spb1_00700</name>
</gene>
<dbReference type="AlphaFoldDB" id="A0A518GHY9"/>